<gene>
    <name evidence="1" type="ORF">A4R35_06365</name>
</gene>
<dbReference type="AlphaFoldDB" id="A0A328VGE8"/>
<proteinExistence type="predicted"/>
<organism evidence="1 2">
    <name type="scientific">Thermogemmatispora tikiterensis</name>
    <dbReference type="NCBI Taxonomy" id="1825093"/>
    <lineage>
        <taxon>Bacteria</taxon>
        <taxon>Bacillati</taxon>
        <taxon>Chloroflexota</taxon>
        <taxon>Ktedonobacteria</taxon>
        <taxon>Thermogemmatisporales</taxon>
        <taxon>Thermogemmatisporaceae</taxon>
        <taxon>Thermogemmatispora</taxon>
    </lineage>
</organism>
<reference evidence="1 2" key="1">
    <citation type="submission" date="2016-08" db="EMBL/GenBank/DDBJ databases">
        <title>Analysis of Carbohydrate Active Enzymes in Thermogemmatispora T81 Reveals Carbohydrate Degradation Ability.</title>
        <authorList>
            <person name="Tomazini A."/>
            <person name="Lal S."/>
            <person name="Stott M."/>
            <person name="Henrissat B."/>
            <person name="Polikarpov I."/>
            <person name="Sparling R."/>
            <person name="Levin D.B."/>
        </authorList>
    </citation>
    <scope>NUCLEOTIDE SEQUENCE [LARGE SCALE GENOMIC DNA]</scope>
    <source>
        <strain evidence="1 2">T81</strain>
    </source>
</reference>
<sequence>METLIVMQRAHPQVPEAQHRRRHQHHPIGYPLQDLAAGRPLTAQSASRVPVFSLSKNLLLLKRVWLLSHCSS</sequence>
<accession>A0A328VGE8</accession>
<protein>
    <submittedName>
        <fullName evidence="1">Uncharacterized protein</fullName>
    </submittedName>
</protein>
<name>A0A328VGE8_9CHLR</name>
<keyword evidence="2" id="KW-1185">Reference proteome</keyword>
<dbReference type="Proteomes" id="UP000248706">
    <property type="component" value="Unassembled WGS sequence"/>
</dbReference>
<evidence type="ECO:0000313" key="1">
    <source>
        <dbReference type="EMBL" id="RAQ95152.1"/>
    </source>
</evidence>
<comment type="caution">
    <text evidence="1">The sequence shown here is derived from an EMBL/GenBank/DDBJ whole genome shotgun (WGS) entry which is preliminary data.</text>
</comment>
<evidence type="ECO:0000313" key="2">
    <source>
        <dbReference type="Proteomes" id="UP000248706"/>
    </source>
</evidence>
<dbReference type="EMBL" id="MCIF01000002">
    <property type="protein sequence ID" value="RAQ95152.1"/>
    <property type="molecule type" value="Genomic_DNA"/>
</dbReference>